<evidence type="ECO:0000256" key="1">
    <source>
        <dbReference type="ARBA" id="ARBA00004177"/>
    </source>
</evidence>
<comment type="caution">
    <text evidence="5">The sequence shown here is derived from an EMBL/GenBank/DDBJ whole genome shotgun (WGS) entry which is preliminary data.</text>
</comment>
<evidence type="ECO:0000313" key="5">
    <source>
        <dbReference type="EMBL" id="KAF7640334.1"/>
    </source>
</evidence>
<dbReference type="OrthoDB" id="5592979at2759"/>
<proteinExistence type="inferred from homology"/>
<feature type="region of interest" description="Disordered" evidence="4">
    <location>
        <begin position="180"/>
        <end position="222"/>
    </location>
</feature>
<dbReference type="AlphaFoldDB" id="A0A8T0A2J2"/>
<feature type="compositionally biased region" description="Basic and acidic residues" evidence="4">
    <location>
        <begin position="192"/>
        <end position="209"/>
    </location>
</feature>
<accession>A0A8T0A2J2</accession>
<dbReference type="Proteomes" id="UP000605970">
    <property type="component" value="Unassembled WGS sequence"/>
</dbReference>
<gene>
    <name evidence="5" type="ORF">Mgra_00000156</name>
</gene>
<reference evidence="5" key="1">
    <citation type="journal article" date="2020" name="Ecol. Evol.">
        <title>Genome structure and content of the rice root-knot nematode (Meloidogyne graminicola).</title>
        <authorList>
            <person name="Phan N.T."/>
            <person name="Danchin E.G.J."/>
            <person name="Klopp C."/>
            <person name="Perfus-Barbeoch L."/>
            <person name="Kozlowski D.K."/>
            <person name="Koutsovoulos G.D."/>
            <person name="Lopez-Roques C."/>
            <person name="Bouchez O."/>
            <person name="Zahm M."/>
            <person name="Besnard G."/>
            <person name="Bellafiore S."/>
        </authorList>
    </citation>
    <scope>NUCLEOTIDE SEQUENCE</scope>
    <source>
        <strain evidence="5">VN-18</strain>
    </source>
</reference>
<evidence type="ECO:0000256" key="3">
    <source>
        <dbReference type="ARBA" id="ARBA00022753"/>
    </source>
</evidence>
<dbReference type="GO" id="GO:0000815">
    <property type="term" value="C:ESCRT III complex"/>
    <property type="evidence" value="ECO:0007669"/>
    <property type="project" value="TreeGrafter"/>
</dbReference>
<comment type="subcellular location">
    <subcellularLocation>
        <location evidence="1">Endosome</location>
    </subcellularLocation>
</comment>
<dbReference type="GO" id="GO:0009898">
    <property type="term" value="C:cytoplasmic side of plasma membrane"/>
    <property type="evidence" value="ECO:0007669"/>
    <property type="project" value="TreeGrafter"/>
</dbReference>
<evidence type="ECO:0000256" key="4">
    <source>
        <dbReference type="SAM" id="MobiDB-lite"/>
    </source>
</evidence>
<comment type="similarity">
    <text evidence="2">Belongs to the SNF7 family.</text>
</comment>
<protein>
    <recommendedName>
        <fullName evidence="7">Charged multivesicular body protein 4b</fullName>
    </recommendedName>
</protein>
<dbReference type="PANTHER" id="PTHR22761">
    <property type="entry name" value="CHARGED MULTIVESICULAR BODY PROTEIN"/>
    <property type="match status" value="1"/>
</dbReference>
<evidence type="ECO:0000313" key="6">
    <source>
        <dbReference type="Proteomes" id="UP000605970"/>
    </source>
</evidence>
<keyword evidence="6" id="KW-1185">Reference proteome</keyword>
<evidence type="ECO:0008006" key="7">
    <source>
        <dbReference type="Google" id="ProtNLM"/>
    </source>
</evidence>
<name>A0A8T0A2J2_9BILA</name>
<dbReference type="GO" id="GO:0006900">
    <property type="term" value="P:vesicle budding from membrane"/>
    <property type="evidence" value="ECO:0007669"/>
    <property type="project" value="TreeGrafter"/>
</dbReference>
<sequence length="222" mass="24597">MSGIFGKIFGEKNKKPEVTTQGALQSIAGMEELLIKKQEHISKQIENSIATAKKHATTNKRLALKALKEKKVHEKNLEQIEGILNTIHHQKSSLENASLHSEVFGVMTSTSAALKNINKGMDVDKVHDIMEDIAESQEVTNEITQAISNPSGLQNDIDEDELLKELEEIQEEDINEKLLDVGTVPTSTMTDKLPDAPKDKPKSKAKNKEDEDMAELEAWASS</sequence>
<dbReference type="PANTHER" id="PTHR22761:SF10">
    <property type="entry name" value="GH13992P"/>
    <property type="match status" value="1"/>
</dbReference>
<dbReference type="Pfam" id="PF03357">
    <property type="entry name" value="Snf7"/>
    <property type="match status" value="1"/>
</dbReference>
<dbReference type="GO" id="GO:0032511">
    <property type="term" value="P:late endosome to vacuole transport via multivesicular body sorting pathway"/>
    <property type="evidence" value="ECO:0007669"/>
    <property type="project" value="TreeGrafter"/>
</dbReference>
<evidence type="ECO:0000256" key="2">
    <source>
        <dbReference type="ARBA" id="ARBA00006190"/>
    </source>
</evidence>
<dbReference type="Gene3D" id="1.10.287.1060">
    <property type="entry name" value="ESAT-6-like"/>
    <property type="match status" value="1"/>
</dbReference>
<organism evidence="5 6">
    <name type="scientific">Meloidogyne graminicola</name>
    <dbReference type="NCBI Taxonomy" id="189291"/>
    <lineage>
        <taxon>Eukaryota</taxon>
        <taxon>Metazoa</taxon>
        <taxon>Ecdysozoa</taxon>
        <taxon>Nematoda</taxon>
        <taxon>Chromadorea</taxon>
        <taxon>Rhabditida</taxon>
        <taxon>Tylenchina</taxon>
        <taxon>Tylenchomorpha</taxon>
        <taxon>Tylenchoidea</taxon>
        <taxon>Meloidogynidae</taxon>
        <taxon>Meloidogyninae</taxon>
        <taxon>Meloidogyne</taxon>
    </lineage>
</organism>
<keyword evidence="3" id="KW-0967">Endosome</keyword>
<dbReference type="GO" id="GO:0005771">
    <property type="term" value="C:multivesicular body"/>
    <property type="evidence" value="ECO:0007669"/>
    <property type="project" value="TreeGrafter"/>
</dbReference>
<dbReference type="InterPro" id="IPR005024">
    <property type="entry name" value="Snf7_fam"/>
</dbReference>
<dbReference type="EMBL" id="JABEBT010000001">
    <property type="protein sequence ID" value="KAF7640334.1"/>
    <property type="molecule type" value="Genomic_DNA"/>
</dbReference>
<dbReference type="Gene3D" id="6.10.250.1710">
    <property type="match status" value="1"/>
</dbReference>